<dbReference type="Gene3D" id="2.130.10.10">
    <property type="entry name" value="YVTN repeat-like/Quinoprotein amine dehydrogenase"/>
    <property type="match status" value="1"/>
</dbReference>
<dbReference type="AlphaFoldDB" id="A0A5M3Y501"/>
<sequence>MTGIEGAVVSVQHVLGDGPFAEVGEACVVLADTTGDYIAVGGSPGYPQWAGRDVAQTSGTEAWDRVGVYTADTLRCRWLLRLRWPVNALAFHPERPILAVGSGSYDGGYMFDGELIILDLDSGRGVSILNVSREVTGLSWRDGQTLEVTLSVRDDDELEELGTSAVTTTITLDDWTAVRARSVRVGGLPATPVERVDDTNRTTAEATLRAIASGMGLRRTVRRRVWAVVVLADGRVLACLDQVAAECWTGAGRPLWSVPTDGMGCQIFVDPGHPVVPLSLGTHPPDTVVIGTLDGRILVCRPTLNG</sequence>
<dbReference type="InterPro" id="IPR015943">
    <property type="entry name" value="WD40/YVTN_repeat-like_dom_sf"/>
</dbReference>
<keyword evidence="2" id="KW-1185">Reference proteome</keyword>
<evidence type="ECO:0000313" key="1">
    <source>
        <dbReference type="EMBL" id="GES26138.1"/>
    </source>
</evidence>
<dbReference type="SUPFAM" id="SSF69322">
    <property type="entry name" value="Tricorn protease domain 2"/>
    <property type="match status" value="1"/>
</dbReference>
<protein>
    <submittedName>
        <fullName evidence="1">Uncharacterized protein</fullName>
    </submittedName>
</protein>
<name>A0A5M3Y501_9ACTN</name>
<reference evidence="1 2" key="1">
    <citation type="submission" date="2019-10" db="EMBL/GenBank/DDBJ databases">
        <title>Whole genome shotgun sequence of Acrocarpospora pleiomorpha NBRC 16267.</title>
        <authorList>
            <person name="Ichikawa N."/>
            <person name="Kimura A."/>
            <person name="Kitahashi Y."/>
            <person name="Komaki H."/>
            <person name="Oguchi A."/>
        </authorList>
    </citation>
    <scope>NUCLEOTIDE SEQUENCE [LARGE SCALE GENOMIC DNA]</scope>
    <source>
        <strain evidence="1 2">NBRC 16267</strain>
    </source>
</reference>
<gene>
    <name evidence="1" type="ORF">Aple_090370</name>
</gene>
<accession>A0A5M3Y501</accession>
<organism evidence="1 2">
    <name type="scientific">Acrocarpospora pleiomorpha</name>
    <dbReference type="NCBI Taxonomy" id="90975"/>
    <lineage>
        <taxon>Bacteria</taxon>
        <taxon>Bacillati</taxon>
        <taxon>Actinomycetota</taxon>
        <taxon>Actinomycetes</taxon>
        <taxon>Streptosporangiales</taxon>
        <taxon>Streptosporangiaceae</taxon>
        <taxon>Acrocarpospora</taxon>
    </lineage>
</organism>
<dbReference type="RefSeq" id="WP_155350880.1">
    <property type="nucleotide sequence ID" value="NZ_BAAAHM010000056.1"/>
</dbReference>
<dbReference type="Proteomes" id="UP000377595">
    <property type="component" value="Unassembled WGS sequence"/>
</dbReference>
<comment type="caution">
    <text evidence="1">The sequence shown here is derived from an EMBL/GenBank/DDBJ whole genome shotgun (WGS) entry which is preliminary data.</text>
</comment>
<dbReference type="EMBL" id="BLAF01000080">
    <property type="protein sequence ID" value="GES26138.1"/>
    <property type="molecule type" value="Genomic_DNA"/>
</dbReference>
<dbReference type="OrthoDB" id="3635325at2"/>
<evidence type="ECO:0000313" key="2">
    <source>
        <dbReference type="Proteomes" id="UP000377595"/>
    </source>
</evidence>
<proteinExistence type="predicted"/>